<feature type="transmembrane region" description="Helical" evidence="1">
    <location>
        <begin position="115"/>
        <end position="133"/>
    </location>
</feature>
<feature type="transmembrane region" description="Helical" evidence="1">
    <location>
        <begin position="83"/>
        <end position="103"/>
    </location>
</feature>
<evidence type="ECO:0000256" key="1">
    <source>
        <dbReference type="SAM" id="Phobius"/>
    </source>
</evidence>
<comment type="caution">
    <text evidence="2">The sequence shown here is derived from an EMBL/GenBank/DDBJ whole genome shotgun (WGS) entry which is preliminary data.</text>
</comment>
<keyword evidence="1" id="KW-0472">Membrane</keyword>
<gene>
    <name evidence="2" type="ORF">ACFFH7_34100</name>
</gene>
<organism evidence="2 3">
    <name type="scientific">Kutzneria chonburiensis</name>
    <dbReference type="NCBI Taxonomy" id="1483604"/>
    <lineage>
        <taxon>Bacteria</taxon>
        <taxon>Bacillati</taxon>
        <taxon>Actinomycetota</taxon>
        <taxon>Actinomycetes</taxon>
        <taxon>Pseudonocardiales</taxon>
        <taxon>Pseudonocardiaceae</taxon>
        <taxon>Kutzneria</taxon>
    </lineage>
</organism>
<protein>
    <submittedName>
        <fullName evidence="2">Uncharacterized protein</fullName>
    </submittedName>
</protein>
<sequence>MSEWISRRRQLIPLFAGVVGALLGAGCGWFWTAVTDHIHDQCATEGPTAWCWLGGFIWGPGMVAAAMIVVAFVVALGLALCEVVAAEAIAVWASLLTVGGAWAFETQPADSWLGFLLPAAILGGGLGVTMLLVEAITRWWRSMSAPER</sequence>
<dbReference type="Proteomes" id="UP001589810">
    <property type="component" value="Unassembled WGS sequence"/>
</dbReference>
<dbReference type="RefSeq" id="WP_273936825.1">
    <property type="nucleotide sequence ID" value="NZ_CP097263.1"/>
</dbReference>
<proteinExistence type="predicted"/>
<accession>A0ABV6N3D4</accession>
<keyword evidence="1" id="KW-0812">Transmembrane</keyword>
<feature type="transmembrane region" description="Helical" evidence="1">
    <location>
        <begin position="12"/>
        <end position="32"/>
    </location>
</feature>
<evidence type="ECO:0000313" key="3">
    <source>
        <dbReference type="Proteomes" id="UP001589810"/>
    </source>
</evidence>
<name>A0ABV6N3D4_9PSEU</name>
<keyword evidence="3" id="KW-1185">Reference proteome</keyword>
<reference evidence="2 3" key="1">
    <citation type="submission" date="2024-09" db="EMBL/GenBank/DDBJ databases">
        <authorList>
            <person name="Sun Q."/>
            <person name="Mori K."/>
        </authorList>
    </citation>
    <scope>NUCLEOTIDE SEQUENCE [LARGE SCALE GENOMIC DNA]</scope>
    <source>
        <strain evidence="2 3">TBRC 1432</strain>
    </source>
</reference>
<evidence type="ECO:0000313" key="2">
    <source>
        <dbReference type="EMBL" id="MFC0546585.1"/>
    </source>
</evidence>
<feature type="transmembrane region" description="Helical" evidence="1">
    <location>
        <begin position="52"/>
        <end position="76"/>
    </location>
</feature>
<dbReference type="PROSITE" id="PS51257">
    <property type="entry name" value="PROKAR_LIPOPROTEIN"/>
    <property type="match status" value="1"/>
</dbReference>
<dbReference type="EMBL" id="JBHLUD010000013">
    <property type="protein sequence ID" value="MFC0546585.1"/>
    <property type="molecule type" value="Genomic_DNA"/>
</dbReference>
<keyword evidence="1" id="KW-1133">Transmembrane helix</keyword>